<dbReference type="Proteomes" id="UP001180020">
    <property type="component" value="Unassembled WGS sequence"/>
</dbReference>
<comment type="caution">
    <text evidence="2">The sequence shown here is derived from an EMBL/GenBank/DDBJ whole genome shotgun (WGS) entry which is preliminary data.</text>
</comment>
<evidence type="ECO:0000313" key="2">
    <source>
        <dbReference type="EMBL" id="KAK1298015.1"/>
    </source>
</evidence>
<evidence type="ECO:0000256" key="1">
    <source>
        <dbReference type="SAM" id="MobiDB-lite"/>
    </source>
</evidence>
<reference evidence="2" key="2">
    <citation type="submission" date="2023-06" db="EMBL/GenBank/DDBJ databases">
        <authorList>
            <person name="Ma L."/>
            <person name="Liu K.-W."/>
            <person name="Li Z."/>
            <person name="Hsiao Y.-Y."/>
            <person name="Qi Y."/>
            <person name="Fu T."/>
            <person name="Tang G."/>
            <person name="Zhang D."/>
            <person name="Sun W.-H."/>
            <person name="Liu D.-K."/>
            <person name="Li Y."/>
            <person name="Chen G.-Z."/>
            <person name="Liu X.-D."/>
            <person name="Liao X.-Y."/>
            <person name="Jiang Y.-T."/>
            <person name="Yu X."/>
            <person name="Hao Y."/>
            <person name="Huang J."/>
            <person name="Zhao X.-W."/>
            <person name="Ke S."/>
            <person name="Chen Y.-Y."/>
            <person name="Wu W.-L."/>
            <person name="Hsu J.-L."/>
            <person name="Lin Y.-F."/>
            <person name="Huang M.-D."/>
            <person name="Li C.-Y."/>
            <person name="Huang L."/>
            <person name="Wang Z.-W."/>
            <person name="Zhao X."/>
            <person name="Zhong W.-Y."/>
            <person name="Peng D.-H."/>
            <person name="Ahmad S."/>
            <person name="Lan S."/>
            <person name="Zhang J.-S."/>
            <person name="Tsai W.-C."/>
            <person name="Van De Peer Y."/>
            <person name="Liu Z.-J."/>
        </authorList>
    </citation>
    <scope>NUCLEOTIDE SEQUENCE</scope>
    <source>
        <strain evidence="2">CP</strain>
        <tissue evidence="2">Leaves</tissue>
    </source>
</reference>
<reference evidence="2" key="1">
    <citation type="journal article" date="2023" name="Nat. Commun.">
        <title>Diploid and tetraploid genomes of Acorus and the evolution of monocots.</title>
        <authorList>
            <person name="Ma L."/>
            <person name="Liu K.W."/>
            <person name="Li Z."/>
            <person name="Hsiao Y.Y."/>
            <person name="Qi Y."/>
            <person name="Fu T."/>
            <person name="Tang G.D."/>
            <person name="Zhang D."/>
            <person name="Sun W.H."/>
            <person name="Liu D.K."/>
            <person name="Li Y."/>
            <person name="Chen G.Z."/>
            <person name="Liu X.D."/>
            <person name="Liao X.Y."/>
            <person name="Jiang Y.T."/>
            <person name="Yu X."/>
            <person name="Hao Y."/>
            <person name="Huang J."/>
            <person name="Zhao X.W."/>
            <person name="Ke S."/>
            <person name="Chen Y.Y."/>
            <person name="Wu W.L."/>
            <person name="Hsu J.L."/>
            <person name="Lin Y.F."/>
            <person name="Huang M.D."/>
            <person name="Li C.Y."/>
            <person name="Huang L."/>
            <person name="Wang Z.W."/>
            <person name="Zhao X."/>
            <person name="Zhong W.Y."/>
            <person name="Peng D.H."/>
            <person name="Ahmad S."/>
            <person name="Lan S."/>
            <person name="Zhang J.S."/>
            <person name="Tsai W.C."/>
            <person name="Van de Peer Y."/>
            <person name="Liu Z.J."/>
        </authorList>
    </citation>
    <scope>NUCLEOTIDE SEQUENCE</scope>
    <source>
        <strain evidence="2">CP</strain>
    </source>
</reference>
<accession>A0AAV9D9Z4</accession>
<evidence type="ECO:0000313" key="3">
    <source>
        <dbReference type="Proteomes" id="UP001180020"/>
    </source>
</evidence>
<keyword evidence="3" id="KW-1185">Reference proteome</keyword>
<dbReference type="EMBL" id="JAUJYO010000014">
    <property type="protein sequence ID" value="KAK1298015.1"/>
    <property type="molecule type" value="Genomic_DNA"/>
</dbReference>
<dbReference type="AlphaFoldDB" id="A0AAV9D9Z4"/>
<protein>
    <submittedName>
        <fullName evidence="2">Uncharacterized protein</fullName>
    </submittedName>
</protein>
<gene>
    <name evidence="2" type="ORF">QJS10_CPB14g01301</name>
</gene>
<feature type="compositionally biased region" description="Low complexity" evidence="1">
    <location>
        <begin position="28"/>
        <end position="45"/>
    </location>
</feature>
<name>A0AAV9D9Z4_ACOCL</name>
<feature type="region of interest" description="Disordered" evidence="1">
    <location>
        <begin position="25"/>
        <end position="52"/>
    </location>
</feature>
<sequence>MIVRCTLLLKLQRCRNLSLRSLITPANSPLGGTTISSTSTTRPGSKPSSTSHTIRLKRNGMFTLGTNGRASSYGRYLMFILYIITPF</sequence>
<organism evidence="2 3">
    <name type="scientific">Acorus calamus</name>
    <name type="common">Sweet flag</name>
    <dbReference type="NCBI Taxonomy" id="4465"/>
    <lineage>
        <taxon>Eukaryota</taxon>
        <taxon>Viridiplantae</taxon>
        <taxon>Streptophyta</taxon>
        <taxon>Embryophyta</taxon>
        <taxon>Tracheophyta</taxon>
        <taxon>Spermatophyta</taxon>
        <taxon>Magnoliopsida</taxon>
        <taxon>Liliopsida</taxon>
        <taxon>Acoraceae</taxon>
        <taxon>Acorus</taxon>
    </lineage>
</organism>
<proteinExistence type="predicted"/>